<feature type="compositionally biased region" description="Low complexity" evidence="1">
    <location>
        <begin position="189"/>
        <end position="214"/>
    </location>
</feature>
<name>B9WJS2_CANDC</name>
<dbReference type="KEGG" id="cdu:CD36_73400"/>
<dbReference type="eggNOG" id="ENOG502SA7E">
    <property type="taxonomic scope" value="Eukaryota"/>
</dbReference>
<protein>
    <submittedName>
        <fullName evidence="3">Uncharacterized protein</fullName>
    </submittedName>
</protein>
<dbReference type="GeneID" id="8049098"/>
<dbReference type="EMBL" id="FM992694">
    <property type="protein sequence ID" value="CAX40889.1"/>
    <property type="molecule type" value="Genomic_DNA"/>
</dbReference>
<dbReference type="OrthoDB" id="2013972at2759"/>
<evidence type="ECO:0000313" key="4">
    <source>
        <dbReference type="Proteomes" id="UP000002605"/>
    </source>
</evidence>
<feature type="compositionally biased region" description="Low complexity" evidence="1">
    <location>
        <begin position="371"/>
        <end position="398"/>
    </location>
</feature>
<feature type="compositionally biased region" description="Acidic residues" evidence="1">
    <location>
        <begin position="68"/>
        <end position="92"/>
    </location>
</feature>
<feature type="region of interest" description="Disordered" evidence="1">
    <location>
        <begin position="1013"/>
        <end position="1033"/>
    </location>
</feature>
<feature type="compositionally biased region" description="Acidic residues" evidence="1">
    <location>
        <begin position="536"/>
        <end position="554"/>
    </location>
</feature>
<proteinExistence type="predicted"/>
<reference evidence="3 4" key="1">
    <citation type="journal article" date="2009" name="Genome Res.">
        <title>Comparative genomics of the fungal pathogens Candida dubliniensis and Candida albicans.</title>
        <authorList>
            <person name="Jackson A.P."/>
            <person name="Gamble J.A."/>
            <person name="Yeomans T."/>
            <person name="Moran G.P."/>
            <person name="Saunders D."/>
            <person name="Harris D."/>
            <person name="Aslett M."/>
            <person name="Barrell J.F."/>
            <person name="Butler G."/>
            <person name="Citiulo F."/>
            <person name="Coleman D.C."/>
            <person name="de Groot P.W.J."/>
            <person name="Goodwin T.J."/>
            <person name="Quail M.A."/>
            <person name="McQuillan J."/>
            <person name="Munro C.A."/>
            <person name="Pain A."/>
            <person name="Poulter R.T."/>
            <person name="Rajandream M.A."/>
            <person name="Renauld H."/>
            <person name="Spiering M.J."/>
            <person name="Tivey A."/>
            <person name="Gow N.A.R."/>
            <person name="Barrell B."/>
            <person name="Sullivan D.J."/>
            <person name="Berriman M."/>
        </authorList>
    </citation>
    <scope>NUCLEOTIDE SEQUENCE [LARGE SCALE GENOMIC DNA]</scope>
    <source>
        <strain evidence="4">CD36 / ATCC MYA-646 / CBS 7987 / NCPF 3949 / NRRL Y-17841</strain>
    </source>
</reference>
<feature type="compositionally biased region" description="Low complexity" evidence="1">
    <location>
        <begin position="40"/>
        <end position="50"/>
    </location>
</feature>
<keyword evidence="4" id="KW-1185">Reference proteome</keyword>
<feature type="compositionally biased region" description="Polar residues" evidence="1">
    <location>
        <begin position="95"/>
        <end position="106"/>
    </location>
</feature>
<feature type="region of interest" description="Disordered" evidence="1">
    <location>
        <begin position="1"/>
        <end position="274"/>
    </location>
</feature>
<feature type="region of interest" description="Disordered" evidence="1">
    <location>
        <begin position="530"/>
        <end position="554"/>
    </location>
</feature>
<dbReference type="RefSeq" id="XP_002421547.1">
    <property type="nucleotide sequence ID" value="XM_002421502.1"/>
</dbReference>
<dbReference type="SUPFAM" id="SSF53335">
    <property type="entry name" value="S-adenosyl-L-methionine-dependent methyltransferases"/>
    <property type="match status" value="1"/>
</dbReference>
<feature type="compositionally biased region" description="Low complexity" evidence="1">
    <location>
        <begin position="156"/>
        <end position="166"/>
    </location>
</feature>
<dbReference type="VEuPathDB" id="FungiDB:CD36_73400"/>
<dbReference type="HOGENOM" id="CLU_013116_0_0_1"/>
<feature type="region of interest" description="Disordered" evidence="1">
    <location>
        <begin position="322"/>
        <end position="403"/>
    </location>
</feature>
<dbReference type="CGD" id="CAL0000170713">
    <property type="gene designation" value="Cd36_73400"/>
</dbReference>
<feature type="compositionally biased region" description="Polar residues" evidence="1">
    <location>
        <begin position="139"/>
        <end position="154"/>
    </location>
</feature>
<feature type="compositionally biased region" description="Gly residues" evidence="1">
    <location>
        <begin position="1013"/>
        <end position="1026"/>
    </location>
</feature>
<evidence type="ECO:0000256" key="1">
    <source>
        <dbReference type="SAM" id="MobiDB-lite"/>
    </source>
</evidence>
<organism evidence="3 4">
    <name type="scientific">Candida dubliniensis (strain CD36 / ATCC MYA-646 / CBS 7987 / NCPF 3949 / NRRL Y-17841)</name>
    <name type="common">Yeast</name>
    <dbReference type="NCBI Taxonomy" id="573826"/>
    <lineage>
        <taxon>Eukaryota</taxon>
        <taxon>Fungi</taxon>
        <taxon>Dikarya</taxon>
        <taxon>Ascomycota</taxon>
        <taxon>Saccharomycotina</taxon>
        <taxon>Pichiomycetes</taxon>
        <taxon>Debaryomycetaceae</taxon>
        <taxon>Candida/Lodderomyces clade</taxon>
        <taxon>Candida</taxon>
    </lineage>
</organism>
<evidence type="ECO:0000313" key="3">
    <source>
        <dbReference type="EMBL" id="CAX40889.1"/>
    </source>
</evidence>
<feature type="compositionally biased region" description="Low complexity" evidence="1">
    <location>
        <begin position="328"/>
        <end position="358"/>
    </location>
</feature>
<dbReference type="AlphaFoldDB" id="B9WJS2"/>
<sequence>MSYFIVPSVSYQTNQKLQKQKQKSKQKDKQKQSKRKKKSSQSSGSSSSSSSGGGGATTTTKSGQLELTIDEEMNEQEEYTEEDDDDYEEEEDNKSILTTNSISSRYKSNKRIGHKSNNNSNQRRKLPSQQQQQQQQQQDISPTTKVIKTNSSPSVLEEPLQQQQKLPYKEDINQEATMIASKYGEALRSGSNSTSNKSGTTTGGSSSNSNSSSNPNITSLAIPPPPPPTTTKSLRRHRSNSTLSTSSTPLSSSPLQSQSQSQSPLQSQSQYNQNQAFHRNTSITSSLSQNSQNSLTKDNSSLNSKFRKLSFFNTSNNSIITSKRKESISSSPGGIESPGSTSGTRSGTRSRSTSVSGSKVDGSYFPDYSDKTSLSSPNTNPNTNPNPKTNPKSNSKPTLLENPSSVLPPFKVITDLSVYNTPEGIESNFFAPNYQVFRYNSFLDLLSEYHQGDAINVSTIRYHLLLKFIIKQKNARDFIRNANANGNNINTTNSYHLTMTESVFAYQLYGPLRYLLRYLIKQKFQEEKNNISRGDDNDDNDDDNNNNNDDNDDEQFYNHEELIQMNFINFIRYIMQLPEIKDSKIILNETEKKIYEFKEIFQNTAKALYILKKDKLPTTPTTTTTTINETKDDKEQQDSQGQMKLLVETITKICYEYILLEKYRLDIISKFHNNHLIDKDILKELFDKYNNNMKLKNPETVKVFLYNISNSIQFGWYFAITIPFVRVIESNIYNEDLNLIKNYEKYYQFEKKIINKLNQKINFQFSDKELFDNHIKKLLFKSFNDYNLLSMEKLIKLIRIIDNQSNKFLKINRNEIPNPSKNFSTKPMNFEYFNQSIIKINSNNFDMIHSSDLIIQINLNNYKTLISEFYRILKPGGILNLDCINFGGENFHEFNLKYFSKNQFPEILNNEDYGISKHFNSITNFLEIILKELNKVFKNNGNDNDGGSVKFGISLLSSKSDLHSFATKFVSMRLLEVLGKFDLYCDYFSDAGDNIKALDDESIHFGVQIRATKGGGGGGGGEGQGGKNSSENS</sequence>
<dbReference type="Proteomes" id="UP000002605">
    <property type="component" value="Chromosome 7"/>
</dbReference>
<dbReference type="Gene3D" id="3.40.50.150">
    <property type="entry name" value="Vaccinia Virus protein VP39"/>
    <property type="match status" value="1"/>
</dbReference>
<dbReference type="InterPro" id="IPR029063">
    <property type="entry name" value="SAM-dependent_MTases_sf"/>
</dbReference>
<accession>B9WJS2</accession>
<gene>
    <name evidence="2" type="ordered locus">Cd36_73400</name>
    <name evidence="3" type="ORF">CD36_73400</name>
</gene>
<evidence type="ECO:0000313" key="2">
    <source>
        <dbReference type="CGD" id="CAL0000170713"/>
    </source>
</evidence>
<feature type="compositionally biased region" description="Low complexity" evidence="1">
    <location>
        <begin position="240"/>
        <end position="274"/>
    </location>
</feature>
<feature type="compositionally biased region" description="Low complexity" evidence="1">
    <location>
        <begin position="129"/>
        <end position="138"/>
    </location>
</feature>